<sequence length="328" mass="33735">MRVGPRDFTLPGRAVVHAVVLIAVAVAVLWSASALIGPDAARVGYLTIMFLVGPARLPDPRLRVAAAAWAVAVTLAGFLVGPLGTTAVIVGLVVVCLVQGLFRVGEVAAMVRSPVNFVALAGIGQSTDLQWWRVAVGALIGAAVVLGVSFALPGSGAARPRPTPIRQRLVFGATTAVGSIIVVVVGDALDFPFVGWALLSLCLILSVGEEDHLRRAETRVLGTVIGAVVATLVSLLPGPGPIVVAVLCGLACVAYLRAGRYFAFVVFLTPAILLTTTSDLGPLALGIGRIEAVVASAILALALTAVAQWCARRWSGAPDDRPVVSARD</sequence>
<feature type="transmembrane region" description="Helical" evidence="5">
    <location>
        <begin position="165"/>
        <end position="185"/>
    </location>
</feature>
<accession>A0A4U6QG38</accession>
<comment type="subcellular location">
    <subcellularLocation>
        <location evidence="1">Membrane</location>
        <topology evidence="1">Multi-pass membrane protein</topology>
    </subcellularLocation>
</comment>
<evidence type="ECO:0000256" key="3">
    <source>
        <dbReference type="ARBA" id="ARBA00022989"/>
    </source>
</evidence>
<evidence type="ECO:0000256" key="2">
    <source>
        <dbReference type="ARBA" id="ARBA00022692"/>
    </source>
</evidence>
<dbReference type="AlphaFoldDB" id="A0A4U6QG38"/>
<evidence type="ECO:0000313" key="7">
    <source>
        <dbReference type="EMBL" id="TKV59267.1"/>
    </source>
</evidence>
<dbReference type="Pfam" id="PF13515">
    <property type="entry name" value="FUSC_2"/>
    <property type="match status" value="1"/>
</dbReference>
<proteinExistence type="predicted"/>
<feature type="domain" description="Integral membrane bound transporter" evidence="6">
    <location>
        <begin position="182"/>
        <end position="302"/>
    </location>
</feature>
<dbReference type="InterPro" id="IPR049453">
    <property type="entry name" value="Memb_transporter_dom"/>
</dbReference>
<feature type="transmembrane region" description="Helical" evidence="5">
    <location>
        <begin position="220"/>
        <end position="236"/>
    </location>
</feature>
<keyword evidence="4 5" id="KW-0472">Membrane</keyword>
<keyword evidence="8" id="KW-1185">Reference proteome</keyword>
<dbReference type="GO" id="GO:0016020">
    <property type="term" value="C:membrane"/>
    <property type="evidence" value="ECO:0007669"/>
    <property type="project" value="UniProtKB-SubCell"/>
</dbReference>
<feature type="transmembrane region" description="Helical" evidence="5">
    <location>
        <begin position="12"/>
        <end position="34"/>
    </location>
</feature>
<evidence type="ECO:0000313" key="8">
    <source>
        <dbReference type="Proteomes" id="UP000306985"/>
    </source>
</evidence>
<name>A0A4U6QG38_9ACTN</name>
<feature type="transmembrane region" description="Helical" evidence="5">
    <location>
        <begin position="69"/>
        <end position="102"/>
    </location>
</feature>
<feature type="transmembrane region" description="Helical" evidence="5">
    <location>
        <begin position="131"/>
        <end position="153"/>
    </location>
</feature>
<reference evidence="7 8" key="1">
    <citation type="submission" date="2019-05" db="EMBL/GenBank/DDBJ databases">
        <title>Nakamurella sp. N5BH11, whole genome shotgun sequence.</title>
        <authorList>
            <person name="Tuo L."/>
        </authorList>
    </citation>
    <scope>NUCLEOTIDE SEQUENCE [LARGE SCALE GENOMIC DNA]</scope>
    <source>
        <strain evidence="7 8">N5BH11</strain>
    </source>
</reference>
<comment type="caution">
    <text evidence="7">The sequence shown here is derived from an EMBL/GenBank/DDBJ whole genome shotgun (WGS) entry which is preliminary data.</text>
</comment>
<protein>
    <submittedName>
        <fullName evidence="7">FUSC family protein</fullName>
    </submittedName>
</protein>
<dbReference type="EMBL" id="SZZH01000002">
    <property type="protein sequence ID" value="TKV59267.1"/>
    <property type="molecule type" value="Genomic_DNA"/>
</dbReference>
<evidence type="ECO:0000259" key="6">
    <source>
        <dbReference type="Pfam" id="PF13515"/>
    </source>
</evidence>
<keyword evidence="2 5" id="KW-0812">Transmembrane</keyword>
<keyword evidence="3 5" id="KW-1133">Transmembrane helix</keyword>
<evidence type="ECO:0000256" key="4">
    <source>
        <dbReference type="ARBA" id="ARBA00023136"/>
    </source>
</evidence>
<gene>
    <name evidence="7" type="ORF">FDO65_11635</name>
</gene>
<dbReference type="Proteomes" id="UP000306985">
    <property type="component" value="Unassembled WGS sequence"/>
</dbReference>
<organism evidence="7 8">
    <name type="scientific">Nakamurella flava</name>
    <dbReference type="NCBI Taxonomy" id="2576308"/>
    <lineage>
        <taxon>Bacteria</taxon>
        <taxon>Bacillati</taxon>
        <taxon>Actinomycetota</taxon>
        <taxon>Actinomycetes</taxon>
        <taxon>Nakamurellales</taxon>
        <taxon>Nakamurellaceae</taxon>
        <taxon>Nakamurella</taxon>
    </lineage>
</organism>
<dbReference type="RefSeq" id="WP_137449889.1">
    <property type="nucleotide sequence ID" value="NZ_SZZH01000002.1"/>
</dbReference>
<evidence type="ECO:0000256" key="1">
    <source>
        <dbReference type="ARBA" id="ARBA00004141"/>
    </source>
</evidence>
<evidence type="ECO:0000256" key="5">
    <source>
        <dbReference type="SAM" id="Phobius"/>
    </source>
</evidence>
<feature type="transmembrane region" description="Helical" evidence="5">
    <location>
        <begin position="293"/>
        <end position="311"/>
    </location>
</feature>
<dbReference type="OrthoDB" id="4775635at2"/>